<dbReference type="Proteomes" id="UP000732399">
    <property type="component" value="Unassembled WGS sequence"/>
</dbReference>
<dbReference type="CDD" id="cd06127">
    <property type="entry name" value="DEDDh"/>
    <property type="match status" value="1"/>
</dbReference>
<reference evidence="2 3" key="1">
    <citation type="submission" date="2020-03" db="EMBL/GenBank/DDBJ databases">
        <authorList>
            <person name="Wang L."/>
            <person name="He N."/>
            <person name="Li Y."/>
            <person name="Fang Y."/>
            <person name="Zhang F."/>
        </authorList>
    </citation>
    <scope>NUCLEOTIDE SEQUENCE [LARGE SCALE GENOMIC DNA]</scope>
    <source>
        <strain evidence="2 3">36D10-4-7</strain>
    </source>
</reference>
<sequence length="300" mass="32796">MAEAVQSDVEAARRLLAADGRFRVLERVALPDGRVPLGPIAGSKIGICLDTETTGLDPAVDSVIELALRRFRFTADGKIVALDAPFAWLEDPGAPLDPVVSRLTGLTDADLAGRVIDGDAATTLLLSASLVVAHNSRFDRPFVEGRLPAVAGLRWSCSMEEVDWAGAGYEGRALRWLLDQAGWFYAAHRAGDDVDALIELLRHQFGDGSTVLSHVLAGADRCGWLVRADGAHFDRKDVLRQRGYFWNGSAKVWMREVGDEALGDEREWLDREVYAHGHRARASGPVVSRVDAGSRYRRLN</sequence>
<evidence type="ECO:0000259" key="1">
    <source>
        <dbReference type="SMART" id="SM00479"/>
    </source>
</evidence>
<dbReference type="RefSeq" id="WP_168134720.1">
    <property type="nucleotide sequence ID" value="NZ_JAAVJH010000006.1"/>
</dbReference>
<dbReference type="SUPFAM" id="SSF53098">
    <property type="entry name" value="Ribonuclease H-like"/>
    <property type="match status" value="1"/>
</dbReference>
<dbReference type="Gene3D" id="3.30.420.10">
    <property type="entry name" value="Ribonuclease H-like superfamily/Ribonuclease H"/>
    <property type="match status" value="1"/>
</dbReference>
<dbReference type="Pfam" id="PF00929">
    <property type="entry name" value="RNase_T"/>
    <property type="match status" value="1"/>
</dbReference>
<comment type="caution">
    <text evidence="2">The sequence shown here is derived from an EMBL/GenBank/DDBJ whole genome shotgun (WGS) entry which is preliminary data.</text>
</comment>
<organism evidence="2 3">
    <name type="scientific">Sphingomonas corticis</name>
    <dbReference type="NCBI Taxonomy" id="2722791"/>
    <lineage>
        <taxon>Bacteria</taxon>
        <taxon>Pseudomonadati</taxon>
        <taxon>Pseudomonadota</taxon>
        <taxon>Alphaproteobacteria</taxon>
        <taxon>Sphingomonadales</taxon>
        <taxon>Sphingomonadaceae</taxon>
        <taxon>Sphingomonas</taxon>
    </lineage>
</organism>
<feature type="domain" description="Exonuclease" evidence="1">
    <location>
        <begin position="47"/>
        <end position="210"/>
    </location>
</feature>
<evidence type="ECO:0000313" key="2">
    <source>
        <dbReference type="EMBL" id="NJR79167.1"/>
    </source>
</evidence>
<accession>A0ABX1CMH9</accession>
<protein>
    <submittedName>
        <fullName evidence="2">DNA polymerase III subunit epsilon</fullName>
    </submittedName>
</protein>
<keyword evidence="3" id="KW-1185">Reference proteome</keyword>
<gene>
    <name evidence="2" type="ORF">HBH26_11285</name>
</gene>
<evidence type="ECO:0000313" key="3">
    <source>
        <dbReference type="Proteomes" id="UP000732399"/>
    </source>
</evidence>
<proteinExistence type="predicted"/>
<dbReference type="NCBIfam" id="NF006615">
    <property type="entry name" value="PRK09182.1"/>
    <property type="match status" value="1"/>
</dbReference>
<dbReference type="InterPro" id="IPR013520">
    <property type="entry name" value="Ribonucl_H"/>
</dbReference>
<dbReference type="EMBL" id="JAAVJH010000006">
    <property type="protein sequence ID" value="NJR79167.1"/>
    <property type="molecule type" value="Genomic_DNA"/>
</dbReference>
<dbReference type="InterPro" id="IPR012337">
    <property type="entry name" value="RNaseH-like_sf"/>
</dbReference>
<dbReference type="InterPro" id="IPR036397">
    <property type="entry name" value="RNaseH_sf"/>
</dbReference>
<dbReference type="SMART" id="SM00479">
    <property type="entry name" value="EXOIII"/>
    <property type="match status" value="1"/>
</dbReference>
<name>A0ABX1CMH9_9SPHN</name>